<evidence type="ECO:0000313" key="2">
    <source>
        <dbReference type="EMBL" id="GAJ29818.1"/>
    </source>
</evidence>
<protein>
    <recommendedName>
        <fullName evidence="4">Mercuric transport protein MerT</fullName>
    </recommendedName>
</protein>
<organism evidence="2 3">
    <name type="scientific">Acidomonas methanolica NBRC 104435</name>
    <dbReference type="NCBI Taxonomy" id="1231351"/>
    <lineage>
        <taxon>Bacteria</taxon>
        <taxon>Pseudomonadati</taxon>
        <taxon>Pseudomonadota</taxon>
        <taxon>Alphaproteobacteria</taxon>
        <taxon>Acetobacterales</taxon>
        <taxon>Acetobacteraceae</taxon>
        <taxon>Acidomonas</taxon>
    </lineage>
</organism>
<keyword evidence="1" id="KW-0472">Membrane</keyword>
<reference evidence="3" key="1">
    <citation type="journal article" date="2014" name="FEMS Microbiol. Lett.">
        <title>Draft Genomic DNA Sequence of the Facultatively Methylotrophic Bacterium Acidomonas methanolica type strain MB58.</title>
        <authorList>
            <person name="Higashiura N."/>
            <person name="Hadano H."/>
            <person name="Hirakawa H."/>
            <person name="Matsutani M."/>
            <person name="Takabe S."/>
            <person name="Matsushita K."/>
            <person name="Azuma Y."/>
        </authorList>
    </citation>
    <scope>NUCLEOTIDE SEQUENCE [LARGE SCALE GENOMIC DNA]</scope>
    <source>
        <strain evidence="3">MB58</strain>
    </source>
</reference>
<accession>A0A023D6P7</accession>
<name>A0A023D6P7_ACIMT</name>
<comment type="caution">
    <text evidence="2">The sequence shown here is derived from an EMBL/GenBank/DDBJ whole genome shotgun (WGS) entry which is preliminary data.</text>
</comment>
<keyword evidence="1" id="KW-0812">Transmembrane</keyword>
<dbReference type="AlphaFoldDB" id="A0A023D6P7"/>
<evidence type="ECO:0000313" key="3">
    <source>
        <dbReference type="Proteomes" id="UP000019760"/>
    </source>
</evidence>
<dbReference type="Proteomes" id="UP000019760">
    <property type="component" value="Unassembled WGS sequence"/>
</dbReference>
<gene>
    <name evidence="2" type="ORF">Amme_081_020</name>
</gene>
<sequence length="126" mass="12970">MGMERGGVLCVAGGMAAGVGALIASSCCLIPLAFASLGAGAGVFSVLSRLAPWRVPLIALAVAALVSAWALNRRQARVCCAGVESGSIRRRIGVIQMLSFATALIVLAALVWPRLEPVLLRSLSVR</sequence>
<reference evidence="2 3" key="2">
    <citation type="journal article" date="2014" name="FEMS Microbiol. Lett.">
        <title>Draft genomic DNA sequence of the facultatively methylotrophic bacterium Acidomonas methanolica type strain MB58.</title>
        <authorList>
            <person name="Higashiura N."/>
            <person name="Hadano H."/>
            <person name="Hirakawa H."/>
            <person name="Matsutani M."/>
            <person name="Takabe S."/>
            <person name="Matsushita K."/>
            <person name="Azuma Y."/>
        </authorList>
    </citation>
    <scope>NUCLEOTIDE SEQUENCE [LARGE SCALE GENOMIC DNA]</scope>
    <source>
        <strain evidence="2 3">MB58</strain>
    </source>
</reference>
<keyword evidence="1" id="KW-1133">Transmembrane helix</keyword>
<feature type="transmembrane region" description="Helical" evidence="1">
    <location>
        <begin position="51"/>
        <end position="71"/>
    </location>
</feature>
<dbReference type="EMBL" id="BAND01000081">
    <property type="protein sequence ID" value="GAJ29818.1"/>
    <property type="molecule type" value="Genomic_DNA"/>
</dbReference>
<feature type="transmembrane region" description="Helical" evidence="1">
    <location>
        <begin position="92"/>
        <end position="112"/>
    </location>
</feature>
<evidence type="ECO:0000256" key="1">
    <source>
        <dbReference type="SAM" id="Phobius"/>
    </source>
</evidence>
<dbReference type="PROSITE" id="PS51257">
    <property type="entry name" value="PROKAR_LIPOPROTEIN"/>
    <property type="match status" value="1"/>
</dbReference>
<evidence type="ECO:0008006" key="4">
    <source>
        <dbReference type="Google" id="ProtNLM"/>
    </source>
</evidence>
<keyword evidence="3" id="KW-1185">Reference proteome</keyword>
<dbReference type="OrthoDB" id="7283023at2"/>
<proteinExistence type="predicted"/>